<protein>
    <submittedName>
        <fullName evidence="5">Transcriptional regulator</fullName>
    </submittedName>
</protein>
<dbReference type="CDD" id="cd00090">
    <property type="entry name" value="HTH_ARSR"/>
    <property type="match status" value="1"/>
</dbReference>
<name>A0A3G8ZQU0_9ACTN</name>
<feature type="domain" description="HTH arsR-type" evidence="4">
    <location>
        <begin position="32"/>
        <end position="127"/>
    </location>
</feature>
<proteinExistence type="predicted"/>
<evidence type="ECO:0000256" key="3">
    <source>
        <dbReference type="ARBA" id="ARBA00023163"/>
    </source>
</evidence>
<keyword evidence="3" id="KW-0804">Transcription</keyword>
<accession>A0A3G8ZQU0</accession>
<evidence type="ECO:0000313" key="6">
    <source>
        <dbReference type="Proteomes" id="UP000268084"/>
    </source>
</evidence>
<dbReference type="OrthoDB" id="9810923at2"/>
<evidence type="ECO:0000259" key="4">
    <source>
        <dbReference type="PROSITE" id="PS50987"/>
    </source>
</evidence>
<reference evidence="5 6" key="2">
    <citation type="submission" date="2018-12" db="EMBL/GenBank/DDBJ databases">
        <title>Nakamurella antarcticus sp. nov., isolated from Antarctica South Shetland Islands soil.</title>
        <authorList>
            <person name="Peng F."/>
        </authorList>
    </citation>
    <scope>NUCLEOTIDE SEQUENCE [LARGE SCALE GENOMIC DNA]</scope>
    <source>
        <strain evidence="5 6">S14-144</strain>
    </source>
</reference>
<reference evidence="5 6" key="1">
    <citation type="submission" date="2018-11" db="EMBL/GenBank/DDBJ databases">
        <authorList>
            <person name="Da X."/>
        </authorList>
    </citation>
    <scope>NUCLEOTIDE SEQUENCE [LARGE SCALE GENOMIC DNA]</scope>
    <source>
        <strain evidence="5 6">S14-144</strain>
    </source>
</reference>
<dbReference type="Proteomes" id="UP000268084">
    <property type="component" value="Chromosome"/>
</dbReference>
<dbReference type="KEGG" id="nak:EH165_13630"/>
<dbReference type="InterPro" id="IPR051011">
    <property type="entry name" value="Metal_resp_trans_reg"/>
</dbReference>
<dbReference type="InterPro" id="IPR011991">
    <property type="entry name" value="ArsR-like_HTH"/>
</dbReference>
<dbReference type="NCBIfam" id="NF033788">
    <property type="entry name" value="HTH_metalloreg"/>
    <property type="match status" value="1"/>
</dbReference>
<dbReference type="AlphaFoldDB" id="A0A3G8ZQU0"/>
<dbReference type="InterPro" id="IPR001845">
    <property type="entry name" value="HTH_ArsR_DNA-bd_dom"/>
</dbReference>
<evidence type="ECO:0000256" key="2">
    <source>
        <dbReference type="ARBA" id="ARBA00023125"/>
    </source>
</evidence>
<dbReference type="PROSITE" id="PS50987">
    <property type="entry name" value="HTH_ARSR_2"/>
    <property type="match status" value="1"/>
</dbReference>
<dbReference type="GO" id="GO:0003677">
    <property type="term" value="F:DNA binding"/>
    <property type="evidence" value="ECO:0007669"/>
    <property type="project" value="UniProtKB-KW"/>
</dbReference>
<dbReference type="GO" id="GO:0003700">
    <property type="term" value="F:DNA-binding transcription factor activity"/>
    <property type="evidence" value="ECO:0007669"/>
    <property type="project" value="InterPro"/>
</dbReference>
<dbReference type="SUPFAM" id="SSF46785">
    <property type="entry name" value="Winged helix' DNA-binding domain"/>
    <property type="match status" value="1"/>
</dbReference>
<keyword evidence="6" id="KW-1185">Reference proteome</keyword>
<evidence type="ECO:0000313" key="5">
    <source>
        <dbReference type="EMBL" id="AZI59623.1"/>
    </source>
</evidence>
<dbReference type="PANTHER" id="PTHR43132:SF6">
    <property type="entry name" value="HTH-TYPE TRANSCRIPTIONAL REPRESSOR CZRA"/>
    <property type="match status" value="1"/>
</dbReference>
<dbReference type="InterPro" id="IPR036388">
    <property type="entry name" value="WH-like_DNA-bd_sf"/>
</dbReference>
<evidence type="ECO:0000256" key="1">
    <source>
        <dbReference type="ARBA" id="ARBA00023015"/>
    </source>
</evidence>
<dbReference type="InterPro" id="IPR036390">
    <property type="entry name" value="WH_DNA-bd_sf"/>
</dbReference>
<dbReference type="PRINTS" id="PR00778">
    <property type="entry name" value="HTHARSR"/>
</dbReference>
<organism evidence="5 6">
    <name type="scientific">Nakamurella antarctica</name>
    <dbReference type="NCBI Taxonomy" id="1902245"/>
    <lineage>
        <taxon>Bacteria</taxon>
        <taxon>Bacillati</taxon>
        <taxon>Actinomycetota</taxon>
        <taxon>Actinomycetes</taxon>
        <taxon>Nakamurellales</taxon>
        <taxon>Nakamurellaceae</taxon>
        <taxon>Nakamurella</taxon>
    </lineage>
</organism>
<gene>
    <name evidence="5" type="ORF">EH165_13630</name>
</gene>
<dbReference type="Pfam" id="PF01022">
    <property type="entry name" value="HTH_5"/>
    <property type="match status" value="1"/>
</dbReference>
<keyword evidence="2" id="KW-0238">DNA-binding</keyword>
<dbReference type="Gene3D" id="1.10.10.10">
    <property type="entry name" value="Winged helix-like DNA-binding domain superfamily/Winged helix DNA-binding domain"/>
    <property type="match status" value="1"/>
</dbReference>
<sequence>MSQSDPATAVIDGCVVPLVHPEKVALAREAGPSLAETIELAGLFKLLGDPTRTRILYSLLEAGELCVCDISATVSVAETTVSQALRLLRTAGVVACRRDGRMMFYRLADAHVRMLLDLSREHARHESAGQL</sequence>
<dbReference type="PANTHER" id="PTHR43132">
    <property type="entry name" value="ARSENICAL RESISTANCE OPERON REPRESSOR ARSR-RELATED"/>
    <property type="match status" value="1"/>
</dbReference>
<dbReference type="EMBL" id="CP034170">
    <property type="protein sequence ID" value="AZI59623.1"/>
    <property type="molecule type" value="Genomic_DNA"/>
</dbReference>
<dbReference type="SMART" id="SM00418">
    <property type="entry name" value="HTH_ARSR"/>
    <property type="match status" value="1"/>
</dbReference>
<keyword evidence="1" id="KW-0805">Transcription regulation</keyword>